<feature type="non-terminal residue" evidence="3">
    <location>
        <position position="659"/>
    </location>
</feature>
<dbReference type="FunFam" id="1.10.10.650:FF:000001">
    <property type="entry name" value="S1 RNA-binding domain 1"/>
    <property type="match status" value="1"/>
</dbReference>
<dbReference type="Pfam" id="PF09371">
    <property type="entry name" value="Tex_N"/>
    <property type="match status" value="1"/>
</dbReference>
<dbReference type="SUPFAM" id="SSF158832">
    <property type="entry name" value="Tex N-terminal region-like"/>
    <property type="match status" value="1"/>
</dbReference>
<dbReference type="EMBL" id="WNYA01000003">
    <property type="protein sequence ID" value="KAG8584217.1"/>
    <property type="molecule type" value="Genomic_DNA"/>
</dbReference>
<dbReference type="Proteomes" id="UP000824782">
    <property type="component" value="Unassembled WGS sequence"/>
</dbReference>
<evidence type="ECO:0000259" key="2">
    <source>
        <dbReference type="SMART" id="SM00732"/>
    </source>
</evidence>
<dbReference type="InterPro" id="IPR037027">
    <property type="entry name" value="YqgF/RNaseH-like_dom_sf"/>
</dbReference>
<dbReference type="InterPro" id="IPR006641">
    <property type="entry name" value="YqgF/RNaseH-like_dom"/>
</dbReference>
<dbReference type="Gene3D" id="1.10.10.650">
    <property type="entry name" value="RuvA domain 2-like"/>
    <property type="match status" value="1"/>
</dbReference>
<name>A0AAV7CGN4_ENGPU</name>
<dbReference type="InterPro" id="IPR018974">
    <property type="entry name" value="Tex-like_N"/>
</dbReference>
<dbReference type="Gene3D" id="3.30.420.140">
    <property type="entry name" value="YqgF/RNase H-like domain"/>
    <property type="match status" value="1"/>
</dbReference>
<dbReference type="InterPro" id="IPR050437">
    <property type="entry name" value="Ribos_protein_bS1-like"/>
</dbReference>
<dbReference type="Pfam" id="PF16921">
    <property type="entry name" value="Tex_YqgF"/>
    <property type="match status" value="1"/>
</dbReference>
<feature type="compositionally biased region" description="Basic residues" evidence="1">
    <location>
        <begin position="43"/>
        <end position="57"/>
    </location>
</feature>
<gene>
    <name evidence="3" type="ORF">GDO81_008739</name>
</gene>
<dbReference type="GO" id="GO:0006139">
    <property type="term" value="P:nucleobase-containing compound metabolic process"/>
    <property type="evidence" value="ECO:0007669"/>
    <property type="project" value="InterPro"/>
</dbReference>
<comment type="caution">
    <text evidence="3">The sequence shown here is derived from an EMBL/GenBank/DDBJ whole genome shotgun (WGS) entry which is preliminary data.</text>
</comment>
<accession>A0AAV7CGN4</accession>
<dbReference type="GO" id="GO:0006412">
    <property type="term" value="P:translation"/>
    <property type="evidence" value="ECO:0007669"/>
    <property type="project" value="TreeGrafter"/>
</dbReference>
<dbReference type="InterPro" id="IPR012337">
    <property type="entry name" value="RNaseH-like_sf"/>
</dbReference>
<feature type="compositionally biased region" description="Acidic residues" evidence="1">
    <location>
        <begin position="26"/>
        <end position="37"/>
    </location>
</feature>
<proteinExistence type="predicted"/>
<dbReference type="InterPro" id="IPR032639">
    <property type="entry name" value="Tex_YqgF"/>
</dbReference>
<organism evidence="3 4">
    <name type="scientific">Engystomops pustulosus</name>
    <name type="common">Tungara frog</name>
    <name type="synonym">Physalaemus pustulosus</name>
    <dbReference type="NCBI Taxonomy" id="76066"/>
    <lineage>
        <taxon>Eukaryota</taxon>
        <taxon>Metazoa</taxon>
        <taxon>Chordata</taxon>
        <taxon>Craniata</taxon>
        <taxon>Vertebrata</taxon>
        <taxon>Euteleostomi</taxon>
        <taxon>Amphibia</taxon>
        <taxon>Batrachia</taxon>
        <taxon>Anura</taxon>
        <taxon>Neobatrachia</taxon>
        <taxon>Hyloidea</taxon>
        <taxon>Leptodactylidae</taxon>
        <taxon>Leiuperinae</taxon>
        <taxon>Engystomops</taxon>
    </lineage>
</organism>
<dbReference type="PANTHER" id="PTHR10724:SF10">
    <property type="entry name" value="S1 RNA-BINDING DOMAIN-CONTAINING PROTEIN 1"/>
    <property type="match status" value="1"/>
</dbReference>
<dbReference type="Pfam" id="PF22706">
    <property type="entry name" value="Tex_central_region"/>
    <property type="match status" value="1"/>
</dbReference>
<dbReference type="FunFam" id="3.30.420.140:FF:000001">
    <property type="entry name" value="RNA-binding transcriptional accessory protein"/>
    <property type="match status" value="1"/>
</dbReference>
<sequence length="659" mass="74050">MSLPKRARKTVAAPKQELSFLSGMSESEEGSNEEEDWKPEKKPAKRVTKTVVKKTAAKPKAPTAAKPRKAPAKTKPSSAAKKSESTQDNEVTKSEPSSEKEVNKPIKKEMTKSPTMQKTNPKLFQVKAERRSVGIDDFPSTSRPEMGVNVKNEFAPKMEKEEEPSDDFTFGGPPVKKLKTSADPAGKVVKYKAKSSNADDCDMNWNIVEVLSDRTNIEPWVCSNLIKLFQDENTIPFIARYRKELINNLDADALREVQQAMTDLRSVAKKAHNLVEKLKKEGKLNASLHTAMLNCRTADELEHVYTPYKTGSKGTKAQRARQLGLEDAAKALIETPQQLNLYKYIKQNTEGLATLQDVETGVQHILADMIAKDKDTLEHIRNLCKQNFVTLNSTLAKSTGKDKEGNAKDVDKFHLYHNFTCNINRVQHHQILAINRGENLKVLTVKVSVPDRVKDAFSRWCVNERWRPKQFARPELMKILHNSVEDAYKRLIYPLLCREFRSKLTSDAEKESIMMFGRNLRQLLLANPVRGRTILGVDPGYKHGCKLAVISPTNQILHTDVVYLHSGPGRGMAEAEKIRKLLQNFNCQTVAIGNGTACRETERYFADLIQRKFFAPLNVVYCITNEAGASIYSVSPEAAKEMPDLDPNLRSAGNIASRM</sequence>
<feature type="domain" description="YqgF/RNase H-like" evidence="2">
    <location>
        <begin position="532"/>
        <end position="633"/>
    </location>
</feature>
<dbReference type="Gene3D" id="1.10.3500.10">
    <property type="entry name" value="Tex N-terminal region-like"/>
    <property type="match status" value="1"/>
</dbReference>
<evidence type="ECO:0000313" key="3">
    <source>
        <dbReference type="EMBL" id="KAG8584217.1"/>
    </source>
</evidence>
<reference evidence="3" key="1">
    <citation type="thesis" date="2020" institute="ProQuest LLC" country="789 East Eisenhower Parkway, Ann Arbor, MI, USA">
        <title>Comparative Genomics and Chromosome Evolution.</title>
        <authorList>
            <person name="Mudd A.B."/>
        </authorList>
    </citation>
    <scope>NUCLEOTIDE SEQUENCE</scope>
    <source>
        <strain evidence="3">237g6f4</strain>
        <tissue evidence="3">Blood</tissue>
    </source>
</reference>
<protein>
    <recommendedName>
        <fullName evidence="2">YqgF/RNase H-like domain-containing protein</fullName>
    </recommendedName>
</protein>
<dbReference type="GO" id="GO:0003735">
    <property type="term" value="F:structural constituent of ribosome"/>
    <property type="evidence" value="ECO:0007669"/>
    <property type="project" value="TreeGrafter"/>
</dbReference>
<feature type="compositionally biased region" description="Polar residues" evidence="1">
    <location>
        <begin position="112"/>
        <end position="122"/>
    </location>
</feature>
<evidence type="ECO:0000256" key="1">
    <source>
        <dbReference type="SAM" id="MobiDB-lite"/>
    </source>
</evidence>
<dbReference type="InterPro" id="IPR023323">
    <property type="entry name" value="Tex-like_dom_sf"/>
</dbReference>
<dbReference type="PANTHER" id="PTHR10724">
    <property type="entry name" value="30S RIBOSOMAL PROTEIN S1"/>
    <property type="match status" value="1"/>
</dbReference>
<keyword evidence="4" id="KW-1185">Reference proteome</keyword>
<dbReference type="SUPFAM" id="SSF53098">
    <property type="entry name" value="Ribonuclease H-like"/>
    <property type="match status" value="1"/>
</dbReference>
<feature type="region of interest" description="Disordered" evidence="1">
    <location>
        <begin position="1"/>
        <end position="130"/>
    </location>
</feature>
<dbReference type="AlphaFoldDB" id="A0AAV7CGN4"/>
<dbReference type="FunFam" id="1.10.3500.10:FF:000003">
    <property type="entry name" value="S1 RNA-binding domain-containing protein 1"/>
    <property type="match status" value="1"/>
</dbReference>
<dbReference type="GO" id="GO:0003729">
    <property type="term" value="F:mRNA binding"/>
    <property type="evidence" value="ECO:0007669"/>
    <property type="project" value="TreeGrafter"/>
</dbReference>
<dbReference type="InterPro" id="IPR055179">
    <property type="entry name" value="Tex-like_central_region"/>
</dbReference>
<feature type="compositionally biased region" description="Basic and acidic residues" evidence="1">
    <location>
        <begin position="81"/>
        <end position="111"/>
    </location>
</feature>
<dbReference type="InterPro" id="IPR023319">
    <property type="entry name" value="Tex-like_HTH_dom_sf"/>
</dbReference>
<evidence type="ECO:0000313" key="4">
    <source>
        <dbReference type="Proteomes" id="UP000824782"/>
    </source>
</evidence>
<dbReference type="SMART" id="SM00732">
    <property type="entry name" value="YqgFc"/>
    <property type="match status" value="1"/>
</dbReference>